<dbReference type="InterPro" id="IPR055377">
    <property type="entry name" value="GH3_M"/>
</dbReference>
<name>A0A644SSW1_9ZZZZ</name>
<protein>
    <recommendedName>
        <fullName evidence="4">GH3 auxin-responsive promoter</fullName>
    </recommendedName>
</protein>
<dbReference type="GO" id="GO:0005737">
    <property type="term" value="C:cytoplasm"/>
    <property type="evidence" value="ECO:0007669"/>
    <property type="project" value="TreeGrafter"/>
</dbReference>
<evidence type="ECO:0000259" key="1">
    <source>
        <dbReference type="Pfam" id="PF23571"/>
    </source>
</evidence>
<dbReference type="PANTHER" id="PTHR31901">
    <property type="entry name" value="GH3 DOMAIN-CONTAINING PROTEIN"/>
    <property type="match status" value="1"/>
</dbReference>
<dbReference type="Pfam" id="PF03321">
    <property type="entry name" value="GH3"/>
    <property type="match status" value="1"/>
</dbReference>
<dbReference type="GO" id="GO:0016881">
    <property type="term" value="F:acid-amino acid ligase activity"/>
    <property type="evidence" value="ECO:0007669"/>
    <property type="project" value="TreeGrafter"/>
</dbReference>
<dbReference type="PANTHER" id="PTHR31901:SF9">
    <property type="entry name" value="GH3 DOMAIN-CONTAINING PROTEIN"/>
    <property type="match status" value="1"/>
</dbReference>
<feature type="domain" description="GH3 C-terminal" evidence="2">
    <location>
        <begin position="382"/>
        <end position="494"/>
    </location>
</feature>
<dbReference type="InterPro" id="IPR004993">
    <property type="entry name" value="GH3"/>
</dbReference>
<dbReference type="InterPro" id="IPR055378">
    <property type="entry name" value="GH3_C"/>
</dbReference>
<comment type="caution">
    <text evidence="3">The sequence shown here is derived from an EMBL/GenBank/DDBJ whole genome shotgun (WGS) entry which is preliminary data.</text>
</comment>
<evidence type="ECO:0008006" key="4">
    <source>
        <dbReference type="Google" id="ProtNLM"/>
    </source>
</evidence>
<accession>A0A644SSW1</accession>
<evidence type="ECO:0000259" key="2">
    <source>
        <dbReference type="Pfam" id="PF23572"/>
    </source>
</evidence>
<dbReference type="AlphaFoldDB" id="A0A644SSW1"/>
<sequence length="505" mass="58074">MATKALFNMAVNWFIRQRIDQIQNFMKHPIETQNGVLFSQLFHAEETEYGKKFGFKDISSYRDFQQQVPIVNYEEFEPYIEKARQGQKDISWPGVIRQFAKSSGTTNAKSKFIPISNESLEECHYKAGKDLISIYANNHPDNQLFLNKNLRLGGSAELYESFNTKFGDLSAILIENLPFWVEITTVPSKKTSLMSEWETKLKAIVSEVKNQDVGSLTGVPSWMMVLLQRILTETGKGNISDIFPNLEVFFHGGISFKPYREQYKKIIGKDINYYEIYNASEGFFGIQDRSGSDEMLLMLDYGIFYEFIPMDKFDRNNLQSIPLEEVELGKNYAVVISTNGGLWRYLIGDTVKFTSLSPHRIQISGRTKHYINAFGEELMIDNVETALKKACDATEAHVLDYTGAPVFMSEGKSGAHEWLIEFAKHPNNFEAFSKIFDDTLKSINSDYEAKRYLNMTLNPPIIHMAKEKLFYQWMESRGKLGGQNKVPRLSNDREYIDPLLELNKN</sequence>
<dbReference type="Pfam" id="PF23571">
    <property type="entry name" value="GH3_M"/>
    <property type="match status" value="1"/>
</dbReference>
<proteinExistence type="predicted"/>
<evidence type="ECO:0000313" key="3">
    <source>
        <dbReference type="EMBL" id="MPL56751.1"/>
    </source>
</evidence>
<dbReference type="Pfam" id="PF23572">
    <property type="entry name" value="GH3_C"/>
    <property type="match status" value="1"/>
</dbReference>
<feature type="domain" description="GH3 middle" evidence="1">
    <location>
        <begin position="297"/>
        <end position="366"/>
    </location>
</feature>
<gene>
    <name evidence="3" type="ORF">SDC9_02241</name>
</gene>
<organism evidence="3">
    <name type="scientific">bioreactor metagenome</name>
    <dbReference type="NCBI Taxonomy" id="1076179"/>
    <lineage>
        <taxon>unclassified sequences</taxon>
        <taxon>metagenomes</taxon>
        <taxon>ecological metagenomes</taxon>
    </lineage>
</organism>
<reference evidence="3" key="1">
    <citation type="submission" date="2019-08" db="EMBL/GenBank/DDBJ databases">
        <authorList>
            <person name="Kucharzyk K."/>
            <person name="Murdoch R.W."/>
            <person name="Higgins S."/>
            <person name="Loffler F."/>
        </authorList>
    </citation>
    <scope>NUCLEOTIDE SEQUENCE</scope>
</reference>
<dbReference type="EMBL" id="VSSQ01000003">
    <property type="protein sequence ID" value="MPL56751.1"/>
    <property type="molecule type" value="Genomic_DNA"/>
</dbReference>